<evidence type="ECO:0000256" key="7">
    <source>
        <dbReference type="ARBA" id="ARBA00023157"/>
    </source>
</evidence>
<dbReference type="PROSITE" id="PS51412">
    <property type="entry name" value="MACPF_2"/>
    <property type="match status" value="1"/>
</dbReference>
<feature type="transmembrane region" description="Helical" evidence="8">
    <location>
        <begin position="46"/>
        <end position="77"/>
    </location>
</feature>
<dbReference type="HOGENOM" id="CLU_039516_2_0_1"/>
<dbReference type="GO" id="GO:0001771">
    <property type="term" value="P:immunological synapse formation"/>
    <property type="evidence" value="ECO:0007669"/>
    <property type="project" value="TreeGrafter"/>
</dbReference>
<evidence type="ECO:0008006" key="13">
    <source>
        <dbReference type="Google" id="ProtNLM"/>
    </source>
</evidence>
<reference evidence="11" key="2">
    <citation type="submission" date="2025-08" db="UniProtKB">
        <authorList>
            <consortium name="Ensembl"/>
        </authorList>
    </citation>
    <scope>IDENTIFICATION</scope>
</reference>
<comment type="similarity">
    <text evidence="3">Belongs to the complement C6/C7/C8/C9 family.</text>
</comment>
<dbReference type="Gene3D" id="2.60.40.150">
    <property type="entry name" value="C2 domain"/>
    <property type="match status" value="1"/>
</dbReference>
<keyword evidence="6 8" id="KW-0472">Membrane</keyword>
<dbReference type="Pfam" id="PF01823">
    <property type="entry name" value="MACPF"/>
    <property type="match status" value="1"/>
</dbReference>
<dbReference type="Pfam" id="PF00168">
    <property type="entry name" value="C2"/>
    <property type="match status" value="1"/>
</dbReference>
<protein>
    <recommendedName>
        <fullName evidence="13">Perforin 1.2</fullName>
    </recommendedName>
</protein>
<evidence type="ECO:0000256" key="6">
    <source>
        <dbReference type="ARBA" id="ARBA00023136"/>
    </source>
</evidence>
<dbReference type="GO" id="GO:0051607">
    <property type="term" value="P:defense response to virus"/>
    <property type="evidence" value="ECO:0007669"/>
    <property type="project" value="TreeGrafter"/>
</dbReference>
<reference evidence="11" key="3">
    <citation type="submission" date="2025-09" db="UniProtKB">
        <authorList>
            <consortium name="Ensembl"/>
        </authorList>
    </citation>
    <scope>IDENTIFICATION</scope>
</reference>
<comment type="subcellular location">
    <subcellularLocation>
        <location evidence="1">Membrane</location>
    </subcellularLocation>
    <subcellularLocation>
        <location evidence="2">Secreted</location>
    </subcellularLocation>
</comment>
<dbReference type="PROSITE" id="PS50004">
    <property type="entry name" value="C2"/>
    <property type="match status" value="1"/>
</dbReference>
<dbReference type="GeneTree" id="ENSGT00530000063725"/>
<dbReference type="InterPro" id="IPR020863">
    <property type="entry name" value="MACPF_CS"/>
</dbReference>
<dbReference type="InParanoid" id="I3J629"/>
<evidence type="ECO:0000256" key="3">
    <source>
        <dbReference type="ARBA" id="ARBA00009214"/>
    </source>
</evidence>
<dbReference type="GO" id="GO:0031640">
    <property type="term" value="P:killing of cells of another organism"/>
    <property type="evidence" value="ECO:0007669"/>
    <property type="project" value="UniProtKB-KW"/>
</dbReference>
<reference evidence="12" key="1">
    <citation type="submission" date="2012-01" db="EMBL/GenBank/DDBJ databases">
        <title>The Genome Sequence of Oreochromis niloticus (Nile Tilapia).</title>
        <authorList>
            <consortium name="Broad Institute Genome Assembly Team"/>
            <consortium name="Broad Institute Sequencing Platform"/>
            <person name="Di Palma F."/>
            <person name="Johnson J."/>
            <person name="Lander E.S."/>
            <person name="Lindblad-Toh K."/>
        </authorList>
    </citation>
    <scope>NUCLEOTIDE SEQUENCE [LARGE SCALE GENOMIC DNA]</scope>
</reference>
<proteinExistence type="inferred from homology"/>
<dbReference type="GO" id="GO:0005576">
    <property type="term" value="C:extracellular region"/>
    <property type="evidence" value="ECO:0007669"/>
    <property type="project" value="UniProtKB-SubCell"/>
</dbReference>
<evidence type="ECO:0000313" key="11">
    <source>
        <dbReference type="Ensembl" id="ENSONIP00000004319.2"/>
    </source>
</evidence>
<keyword evidence="7" id="KW-1015">Disulfide bond</keyword>
<evidence type="ECO:0000313" key="12">
    <source>
        <dbReference type="Proteomes" id="UP000005207"/>
    </source>
</evidence>
<dbReference type="GO" id="GO:0022829">
    <property type="term" value="F:wide pore channel activity"/>
    <property type="evidence" value="ECO:0007669"/>
    <property type="project" value="TreeGrafter"/>
</dbReference>
<keyword evidence="8" id="KW-0812">Transmembrane</keyword>
<dbReference type="AlphaFoldDB" id="I3J629"/>
<organism evidence="11 12">
    <name type="scientific">Oreochromis niloticus</name>
    <name type="common">Nile tilapia</name>
    <name type="synonym">Tilapia nilotica</name>
    <dbReference type="NCBI Taxonomy" id="8128"/>
    <lineage>
        <taxon>Eukaryota</taxon>
        <taxon>Metazoa</taxon>
        <taxon>Chordata</taxon>
        <taxon>Craniata</taxon>
        <taxon>Vertebrata</taxon>
        <taxon>Euteleostomi</taxon>
        <taxon>Actinopterygii</taxon>
        <taxon>Neopterygii</taxon>
        <taxon>Teleostei</taxon>
        <taxon>Neoteleostei</taxon>
        <taxon>Acanthomorphata</taxon>
        <taxon>Ovalentaria</taxon>
        <taxon>Cichlomorphae</taxon>
        <taxon>Cichliformes</taxon>
        <taxon>Cichlidae</taxon>
        <taxon>African cichlids</taxon>
        <taxon>Pseudocrenilabrinae</taxon>
        <taxon>Oreochromini</taxon>
        <taxon>Oreochromis</taxon>
    </lineage>
</organism>
<name>I3J629_ORENI</name>
<evidence type="ECO:0000256" key="4">
    <source>
        <dbReference type="ARBA" id="ARBA00022525"/>
    </source>
</evidence>
<evidence type="ECO:0000256" key="2">
    <source>
        <dbReference type="ARBA" id="ARBA00004613"/>
    </source>
</evidence>
<sequence>MLQYTVSRTFTARSEFAVHSQGKAFFIVIIKLLLWAESVNLKIALFYHFIFVPLLFFISSTQMFMLWHFLLLCWAWSPPCLPSSVSFIGTPEECKKAHFIPGYNLGGEGFDIVKMERKGASIIDTETWKTGNGSCKLQRNPFMKKEKQKVPVAVVDWRIIPMCDLKVYGIVYDSVEKFANDSVSAVSNDWESGLNFSVDPTLPFQPIYGGSRSKECTFAMQKSKKDRYTFFRHSLSCNVYRYRLAAKPPLTHEFESAVNSLPAYSPKTEASYRILIDTYGTHYITQVLLGGDMKAITAVRTCEATMNGLSATVINDCLLVEASRRFAHSSSIKSMMQYCNSMKKKLSMPSFSGKFHERFTEVTGGNIDGADVLFQAQSDASVYKKWLNSLKTTPDVVQYNLKPLHTILPTNHSAIAGLKLEVEKYIKRNALLKNCSETCKIGHRVNKRDPCACVCNSNQNVKANCCPAGKGLATLKVFKLYAKGLYGDCCTKTDGSVMVKYGKQVKRTAIILNNDNPKWSEVFEFGPINLNSKNKLSFMVYDEDTYWNSDLLGKCSIDLRSGNVTDSCMFKHGTFFFSYKVECAPNLGGRLCRDYVPVPSSPFLMEAFANSYEMLVIESGKIYAKRLNDDTEI</sequence>
<keyword evidence="12" id="KW-1185">Reference proteome</keyword>
<dbReference type="SUPFAM" id="SSF49562">
    <property type="entry name" value="C2 domain (Calcium/lipid-binding domain, CaLB)"/>
    <property type="match status" value="1"/>
</dbReference>
<dbReference type="PROSITE" id="PS00279">
    <property type="entry name" value="MACPF_1"/>
    <property type="match status" value="1"/>
</dbReference>
<dbReference type="SMART" id="SM00457">
    <property type="entry name" value="MACPF"/>
    <property type="match status" value="1"/>
</dbReference>
<dbReference type="OMA" id="LCRDYVP"/>
<accession>I3J629</accession>
<dbReference type="GO" id="GO:0001913">
    <property type="term" value="P:T cell mediated cytotoxicity"/>
    <property type="evidence" value="ECO:0007669"/>
    <property type="project" value="TreeGrafter"/>
</dbReference>
<dbReference type="Ensembl" id="ENSONIT00000004321.2">
    <property type="protein sequence ID" value="ENSONIP00000004319.2"/>
    <property type="gene ID" value="ENSONIG00000003430.2"/>
</dbReference>
<dbReference type="PANTHER" id="PTHR46096:SF5">
    <property type="entry name" value="PERFORIN 1.2 PRECURSOR-RELATED"/>
    <property type="match status" value="1"/>
</dbReference>
<dbReference type="GO" id="GO:0016020">
    <property type="term" value="C:membrane"/>
    <property type="evidence" value="ECO:0007669"/>
    <property type="project" value="UniProtKB-SubCell"/>
</dbReference>
<keyword evidence="8" id="KW-1133">Transmembrane helix</keyword>
<dbReference type="InterPro" id="IPR035892">
    <property type="entry name" value="C2_domain_sf"/>
</dbReference>
<evidence type="ECO:0000256" key="8">
    <source>
        <dbReference type="SAM" id="Phobius"/>
    </source>
</evidence>
<evidence type="ECO:0000259" key="9">
    <source>
        <dbReference type="PROSITE" id="PS50004"/>
    </source>
</evidence>
<evidence type="ECO:0000256" key="1">
    <source>
        <dbReference type="ARBA" id="ARBA00004370"/>
    </source>
</evidence>
<dbReference type="InterPro" id="IPR020864">
    <property type="entry name" value="MACPF"/>
</dbReference>
<evidence type="ECO:0000259" key="10">
    <source>
        <dbReference type="PROSITE" id="PS51412"/>
    </source>
</evidence>
<dbReference type="InterPro" id="IPR000008">
    <property type="entry name" value="C2_dom"/>
</dbReference>
<evidence type="ECO:0000256" key="5">
    <source>
        <dbReference type="ARBA" id="ARBA00022852"/>
    </source>
</evidence>
<feature type="domain" description="C2" evidence="9">
    <location>
        <begin position="455"/>
        <end position="572"/>
    </location>
</feature>
<dbReference type="PANTHER" id="PTHR46096">
    <property type="entry name" value="PERFORIN-1"/>
    <property type="match status" value="1"/>
</dbReference>
<dbReference type="eggNOG" id="ENOG502RQWS">
    <property type="taxonomic scope" value="Eukaryota"/>
</dbReference>
<keyword evidence="4" id="KW-0964">Secreted</keyword>
<dbReference type="SMART" id="SM00239">
    <property type="entry name" value="C2"/>
    <property type="match status" value="1"/>
</dbReference>
<dbReference type="Proteomes" id="UP000005207">
    <property type="component" value="Linkage group LG6"/>
</dbReference>
<dbReference type="InterPro" id="IPR052784">
    <property type="entry name" value="Perforin-1_pore-forming"/>
</dbReference>
<keyword evidence="5" id="KW-0204">Cytolysis</keyword>
<gene>
    <name evidence="11" type="primary">LOC100693881</name>
</gene>
<feature type="domain" description="MACPF" evidence="10">
    <location>
        <begin position="90"/>
        <end position="433"/>
    </location>
</feature>